<evidence type="ECO:0000313" key="1">
    <source>
        <dbReference type="EMBL" id="AHC35327.1"/>
    </source>
</evidence>
<gene>
    <name evidence="1" type="ORF">U771_14015</name>
</gene>
<organism evidence="1 2">
    <name type="scientific">Pseudomonas gorinensis</name>
    <dbReference type="NCBI Taxonomy" id="3240790"/>
    <lineage>
        <taxon>Bacteria</taxon>
        <taxon>Pseudomonadati</taxon>
        <taxon>Pseudomonadota</taxon>
        <taxon>Gammaproteobacteria</taxon>
        <taxon>Pseudomonadales</taxon>
        <taxon>Pseudomonadaceae</taxon>
        <taxon>Pseudomonas</taxon>
    </lineage>
</organism>
<name>A0ACA7P5R6_9PSED</name>
<proteinExistence type="predicted"/>
<dbReference type="EMBL" id="CP006852">
    <property type="protein sequence ID" value="AHC35327.1"/>
    <property type="molecule type" value="Genomic_DNA"/>
</dbReference>
<evidence type="ECO:0000313" key="2">
    <source>
        <dbReference type="Proteomes" id="UP000018725"/>
    </source>
</evidence>
<sequence>MSIGIVTTRTAGDDLSHLLSQADQALYLAKARGRNRVQVVETA</sequence>
<accession>A0ACA7P5R6</accession>
<reference evidence="1 2" key="1">
    <citation type="journal article" date="2014" name="Genome Announc.">
        <title>Complete Genome Sequence of Pseudomonas sp. Strain TKP, Isolated from a gamma-Hexachlorocyclohexane-Degrading Mixed Culture.</title>
        <authorList>
            <person name="Ohtsubo Y."/>
            <person name="Kishida K."/>
            <person name="Sato T."/>
            <person name="Tabata M."/>
            <person name="Kawasumi T."/>
            <person name="Ogura Y."/>
            <person name="Hayashi T."/>
            <person name="Tsuda M."/>
            <person name="Nagata Y."/>
        </authorList>
    </citation>
    <scope>NUCLEOTIDE SEQUENCE [LARGE SCALE GENOMIC DNA]</scope>
    <source>
        <strain evidence="1 2">TKP</strain>
    </source>
</reference>
<protein>
    <submittedName>
        <fullName evidence="1">Diguanylate cyclase</fullName>
    </submittedName>
</protein>
<keyword evidence="2" id="KW-1185">Reference proteome</keyword>
<dbReference type="Proteomes" id="UP000018725">
    <property type="component" value="Chromosome"/>
</dbReference>